<dbReference type="RefSeq" id="WP_150093497.1">
    <property type="nucleotide sequence ID" value="NZ_VWSF01000041.1"/>
</dbReference>
<protein>
    <submittedName>
        <fullName evidence="1">Uncharacterized protein</fullName>
    </submittedName>
</protein>
<reference evidence="1 2" key="1">
    <citation type="submission" date="2019-09" db="EMBL/GenBank/DDBJ databases">
        <title>Genome sequence and assembly of Adhaeribacter sp.</title>
        <authorList>
            <person name="Chhetri G."/>
        </authorList>
    </citation>
    <scope>NUCLEOTIDE SEQUENCE [LARGE SCALE GENOMIC DNA]</scope>
    <source>
        <strain evidence="1 2">DK36</strain>
    </source>
</reference>
<organism evidence="1 2">
    <name type="scientific">Adhaeribacter rhizoryzae</name>
    <dbReference type="NCBI Taxonomy" id="2607907"/>
    <lineage>
        <taxon>Bacteria</taxon>
        <taxon>Pseudomonadati</taxon>
        <taxon>Bacteroidota</taxon>
        <taxon>Cytophagia</taxon>
        <taxon>Cytophagales</taxon>
        <taxon>Hymenobacteraceae</taxon>
        <taxon>Adhaeribacter</taxon>
    </lineage>
</organism>
<gene>
    <name evidence="1" type="ORF">F0145_25660</name>
</gene>
<evidence type="ECO:0000313" key="2">
    <source>
        <dbReference type="Proteomes" id="UP000323426"/>
    </source>
</evidence>
<comment type="caution">
    <text evidence="1">The sequence shown here is derived from an EMBL/GenBank/DDBJ whole genome shotgun (WGS) entry which is preliminary data.</text>
</comment>
<dbReference type="EMBL" id="VWSF01000041">
    <property type="protein sequence ID" value="KAA5538732.1"/>
    <property type="molecule type" value="Genomic_DNA"/>
</dbReference>
<proteinExistence type="predicted"/>
<keyword evidence="2" id="KW-1185">Reference proteome</keyword>
<evidence type="ECO:0000313" key="1">
    <source>
        <dbReference type="EMBL" id="KAA5538732.1"/>
    </source>
</evidence>
<name>A0A5M6CXK6_9BACT</name>
<accession>A0A5M6CXK6</accession>
<dbReference type="AlphaFoldDB" id="A0A5M6CXK6"/>
<sequence>MRYDFYADQTDKLTLLDFIFNETDLQVFDLSSPYGQNISQYKSAKEVSARFDLVNGDKFAVTFQLWTPRHKGEPVFRKIDLDPKRCNGHTFRHSTDGWGMIQLNFGGVKNNILSLSHIGHFSEKDATKWQGTNKFNGDIDDWDWREVQATSKKLKQFIHNKLAAEKFGNTDVLLGASKLHEQGIEFR</sequence>
<dbReference type="Proteomes" id="UP000323426">
    <property type="component" value="Unassembled WGS sequence"/>
</dbReference>